<accession>A0A4C1U128</accession>
<protein>
    <submittedName>
        <fullName evidence="2">Uncharacterized protein</fullName>
    </submittedName>
</protein>
<dbReference type="Proteomes" id="UP000299102">
    <property type="component" value="Unassembled WGS sequence"/>
</dbReference>
<evidence type="ECO:0000313" key="2">
    <source>
        <dbReference type="EMBL" id="GBP19928.1"/>
    </source>
</evidence>
<feature type="region of interest" description="Disordered" evidence="1">
    <location>
        <begin position="88"/>
        <end position="146"/>
    </location>
</feature>
<evidence type="ECO:0000256" key="1">
    <source>
        <dbReference type="SAM" id="MobiDB-lite"/>
    </source>
</evidence>
<reference evidence="2 3" key="1">
    <citation type="journal article" date="2019" name="Commun. Biol.">
        <title>The bagworm genome reveals a unique fibroin gene that provides high tensile strength.</title>
        <authorList>
            <person name="Kono N."/>
            <person name="Nakamura H."/>
            <person name="Ohtoshi R."/>
            <person name="Tomita M."/>
            <person name="Numata K."/>
            <person name="Arakawa K."/>
        </authorList>
    </citation>
    <scope>NUCLEOTIDE SEQUENCE [LARGE SCALE GENOMIC DNA]</scope>
</reference>
<gene>
    <name evidence="2" type="ORF">EVAR_11318_1</name>
</gene>
<name>A0A4C1U128_EUMVA</name>
<comment type="caution">
    <text evidence="2">The sequence shown here is derived from an EMBL/GenBank/DDBJ whole genome shotgun (WGS) entry which is preliminary data.</text>
</comment>
<evidence type="ECO:0000313" key="3">
    <source>
        <dbReference type="Proteomes" id="UP000299102"/>
    </source>
</evidence>
<dbReference type="AlphaFoldDB" id="A0A4C1U128"/>
<dbReference type="EMBL" id="BGZK01000113">
    <property type="protein sequence ID" value="GBP19928.1"/>
    <property type="molecule type" value="Genomic_DNA"/>
</dbReference>
<keyword evidence="3" id="KW-1185">Reference proteome</keyword>
<organism evidence="2 3">
    <name type="scientific">Eumeta variegata</name>
    <name type="common">Bagworm moth</name>
    <name type="synonym">Eumeta japonica</name>
    <dbReference type="NCBI Taxonomy" id="151549"/>
    <lineage>
        <taxon>Eukaryota</taxon>
        <taxon>Metazoa</taxon>
        <taxon>Ecdysozoa</taxon>
        <taxon>Arthropoda</taxon>
        <taxon>Hexapoda</taxon>
        <taxon>Insecta</taxon>
        <taxon>Pterygota</taxon>
        <taxon>Neoptera</taxon>
        <taxon>Endopterygota</taxon>
        <taxon>Lepidoptera</taxon>
        <taxon>Glossata</taxon>
        <taxon>Ditrysia</taxon>
        <taxon>Tineoidea</taxon>
        <taxon>Psychidae</taxon>
        <taxon>Oiketicinae</taxon>
        <taxon>Eumeta</taxon>
    </lineage>
</organism>
<feature type="compositionally biased region" description="Basic and acidic residues" evidence="1">
    <location>
        <begin position="88"/>
        <end position="102"/>
    </location>
</feature>
<sequence>MESMNESMLKKQICRTNAYGGKVGKNRPRKSYADRIGGILKKGQMLSSRNRRACMKRLMDVSEAREISKDRTMKKSVVCLSFWEKGNQERNEVRSSKSDSKAEPGIGARGDITTESRSGPRSGFKSRNQEQKRRRKSNSNQNRTHD</sequence>
<dbReference type="OrthoDB" id="425681at2759"/>
<proteinExistence type="predicted"/>